<feature type="domain" description="HTH lysR-type" evidence="5">
    <location>
        <begin position="8"/>
        <end position="65"/>
    </location>
</feature>
<evidence type="ECO:0000259" key="5">
    <source>
        <dbReference type="PROSITE" id="PS50931"/>
    </source>
</evidence>
<dbReference type="GO" id="GO:0043565">
    <property type="term" value="F:sequence-specific DNA binding"/>
    <property type="evidence" value="ECO:0007669"/>
    <property type="project" value="TreeGrafter"/>
</dbReference>
<dbReference type="Pfam" id="PF03466">
    <property type="entry name" value="LysR_substrate"/>
    <property type="match status" value="1"/>
</dbReference>
<comment type="caution">
    <text evidence="6">The sequence shown here is derived from an EMBL/GenBank/DDBJ whole genome shotgun (WGS) entry which is preliminary data.</text>
</comment>
<dbReference type="PRINTS" id="PR00039">
    <property type="entry name" value="HTHLYSR"/>
</dbReference>
<proteinExistence type="inferred from homology"/>
<dbReference type="InterPro" id="IPR005119">
    <property type="entry name" value="LysR_subst-bd"/>
</dbReference>
<dbReference type="Gene3D" id="3.40.190.290">
    <property type="match status" value="1"/>
</dbReference>
<dbReference type="AlphaFoldDB" id="A0A8J7WI84"/>
<dbReference type="InterPro" id="IPR036388">
    <property type="entry name" value="WH-like_DNA-bd_sf"/>
</dbReference>
<dbReference type="InterPro" id="IPR058163">
    <property type="entry name" value="LysR-type_TF_proteobact-type"/>
</dbReference>
<dbReference type="GO" id="GO:0003700">
    <property type="term" value="F:DNA-binding transcription factor activity"/>
    <property type="evidence" value="ECO:0007669"/>
    <property type="project" value="InterPro"/>
</dbReference>
<dbReference type="Gene3D" id="1.10.10.10">
    <property type="entry name" value="Winged helix-like DNA-binding domain superfamily/Winged helix DNA-binding domain"/>
    <property type="match status" value="1"/>
</dbReference>
<dbReference type="InterPro" id="IPR000847">
    <property type="entry name" value="LysR_HTH_N"/>
</dbReference>
<keyword evidence="2" id="KW-0805">Transcription regulation</keyword>
<sequence length="300" mass="32741">MDWRSVEFDWNRARAFLVTAEEGSLSAAARALNMAQPTLGRQVSTLEAELGVTLFERVGRGLQLTEAGTRLLDHARRMGDAAGALSLAARGQSTAVEGHVAITASEIYSTWLLPRILPRLRAEAPGITIEVVASNAIRDLKRREADIAIRNARPDQPDLIARLVAEDRGTFFATPAYLDRLGHIAALDDLARADFIGFDDTPNYIDALRRYGVPVSEANFPVIASTHPAHWQMARAGLGIGVGPCGLGDSDPDLRRVLPDGPFFDYPVWLVAHRELRTNPRVRLVWDVLADALPALLAEG</sequence>
<keyword evidence="7" id="KW-1185">Reference proteome</keyword>
<dbReference type="SUPFAM" id="SSF46785">
    <property type="entry name" value="Winged helix' DNA-binding domain"/>
    <property type="match status" value="1"/>
</dbReference>
<keyword evidence="4" id="KW-0804">Transcription</keyword>
<dbReference type="PROSITE" id="PS50931">
    <property type="entry name" value="HTH_LYSR"/>
    <property type="match status" value="1"/>
</dbReference>
<evidence type="ECO:0000313" key="6">
    <source>
        <dbReference type="EMBL" id="MBS0125756.1"/>
    </source>
</evidence>
<comment type="similarity">
    <text evidence="1">Belongs to the LysR transcriptional regulatory family.</text>
</comment>
<organism evidence="6 7">
    <name type="scientific">Thetidibacter halocola</name>
    <dbReference type="NCBI Taxonomy" id="2827239"/>
    <lineage>
        <taxon>Bacteria</taxon>
        <taxon>Pseudomonadati</taxon>
        <taxon>Pseudomonadota</taxon>
        <taxon>Alphaproteobacteria</taxon>
        <taxon>Rhodobacterales</taxon>
        <taxon>Roseobacteraceae</taxon>
        <taxon>Thetidibacter</taxon>
    </lineage>
</organism>
<protein>
    <submittedName>
        <fullName evidence="6">LysR family transcriptional regulator</fullName>
    </submittedName>
</protein>
<evidence type="ECO:0000313" key="7">
    <source>
        <dbReference type="Proteomes" id="UP000681356"/>
    </source>
</evidence>
<dbReference type="FunFam" id="1.10.10.10:FF:000001">
    <property type="entry name" value="LysR family transcriptional regulator"/>
    <property type="match status" value="1"/>
</dbReference>
<dbReference type="PANTHER" id="PTHR30537:SF3">
    <property type="entry name" value="TRANSCRIPTIONAL REGULATORY PROTEIN"/>
    <property type="match status" value="1"/>
</dbReference>
<dbReference type="GO" id="GO:0006351">
    <property type="term" value="P:DNA-templated transcription"/>
    <property type="evidence" value="ECO:0007669"/>
    <property type="project" value="TreeGrafter"/>
</dbReference>
<accession>A0A8J7WI84</accession>
<dbReference type="InterPro" id="IPR036390">
    <property type="entry name" value="WH_DNA-bd_sf"/>
</dbReference>
<name>A0A8J7WI84_9RHOB</name>
<dbReference type="EMBL" id="JAGTUU010000007">
    <property type="protein sequence ID" value="MBS0125756.1"/>
    <property type="molecule type" value="Genomic_DNA"/>
</dbReference>
<evidence type="ECO:0000256" key="1">
    <source>
        <dbReference type="ARBA" id="ARBA00009437"/>
    </source>
</evidence>
<evidence type="ECO:0000256" key="4">
    <source>
        <dbReference type="ARBA" id="ARBA00023163"/>
    </source>
</evidence>
<dbReference type="SUPFAM" id="SSF53850">
    <property type="entry name" value="Periplasmic binding protein-like II"/>
    <property type="match status" value="1"/>
</dbReference>
<gene>
    <name evidence="6" type="ORF">KB874_16865</name>
</gene>
<dbReference type="PANTHER" id="PTHR30537">
    <property type="entry name" value="HTH-TYPE TRANSCRIPTIONAL REGULATOR"/>
    <property type="match status" value="1"/>
</dbReference>
<keyword evidence="3" id="KW-0238">DNA-binding</keyword>
<dbReference type="Pfam" id="PF00126">
    <property type="entry name" value="HTH_1"/>
    <property type="match status" value="1"/>
</dbReference>
<evidence type="ECO:0000256" key="3">
    <source>
        <dbReference type="ARBA" id="ARBA00023125"/>
    </source>
</evidence>
<reference evidence="6" key="1">
    <citation type="submission" date="2021-04" db="EMBL/GenBank/DDBJ databases">
        <authorList>
            <person name="Yoon J."/>
        </authorList>
    </citation>
    <scope>NUCLEOTIDE SEQUENCE</scope>
    <source>
        <strain evidence="6">KMU-90</strain>
    </source>
</reference>
<dbReference type="Proteomes" id="UP000681356">
    <property type="component" value="Unassembled WGS sequence"/>
</dbReference>
<evidence type="ECO:0000256" key="2">
    <source>
        <dbReference type="ARBA" id="ARBA00023015"/>
    </source>
</evidence>
<dbReference type="RefSeq" id="WP_212537724.1">
    <property type="nucleotide sequence ID" value="NZ_JAGTUU010000007.1"/>
</dbReference>